<keyword evidence="6" id="KW-0813">Transport</keyword>
<comment type="subunit">
    <text evidence="4">Complex I is composed of 45 different subunits.</text>
</comment>
<keyword evidence="12 17" id="KW-1133">Transmembrane helix</keyword>
<evidence type="ECO:0000313" key="18">
    <source>
        <dbReference type="Proteomes" id="UP000192223"/>
    </source>
</evidence>
<name>A0A1W4WJ00_AGRPL</name>
<dbReference type="KEGG" id="apln:108733418"/>
<accession>A0A1W4WJ00</accession>
<reference evidence="19" key="1">
    <citation type="submission" date="2025-08" db="UniProtKB">
        <authorList>
            <consortium name="RefSeq"/>
        </authorList>
    </citation>
    <scope>IDENTIFICATION</scope>
    <source>
        <tissue evidence="19">Entire body</tissue>
    </source>
</reference>
<keyword evidence="13" id="KW-0496">Mitochondrion</keyword>
<dbReference type="RefSeq" id="XP_018320088.1">
    <property type="nucleotide sequence ID" value="XM_018464586.1"/>
</dbReference>
<evidence type="ECO:0000256" key="14">
    <source>
        <dbReference type="ARBA" id="ARBA00023136"/>
    </source>
</evidence>
<dbReference type="GeneID" id="108733418"/>
<feature type="transmembrane region" description="Helical" evidence="17">
    <location>
        <begin position="49"/>
        <end position="71"/>
    </location>
</feature>
<keyword evidence="10" id="KW-0809">Transit peptide</keyword>
<evidence type="ECO:0000313" key="19">
    <source>
        <dbReference type="RefSeq" id="XP_018320088.1"/>
    </source>
</evidence>
<sequence>MVVWSSLRNKLFQNNSKILQELAKRKAGDHHVFPLQPSRWQWHKFKDYLHLYVMLGVIPLSLITLYANIFIGPATLSEIPSGYVPYHWEYYRSPVTRFFARYIFNNPQQDYEKYLHLLFEEDEKRKLRRIDNKMKEKIKERLDYNVYYYRPVLGKYHRLTRQLAEENKRMQGD</sequence>
<evidence type="ECO:0000256" key="12">
    <source>
        <dbReference type="ARBA" id="ARBA00022989"/>
    </source>
</evidence>
<dbReference type="STRING" id="224129.A0A1W4WJ00"/>
<evidence type="ECO:0000256" key="13">
    <source>
        <dbReference type="ARBA" id="ARBA00023128"/>
    </source>
</evidence>
<comment type="similarity">
    <text evidence="3">Belongs to the complex I NDUFB5 subunit family.</text>
</comment>
<keyword evidence="18" id="KW-1185">Reference proteome</keyword>
<dbReference type="OrthoDB" id="9995605at2759"/>
<dbReference type="Proteomes" id="UP000192223">
    <property type="component" value="Unplaced"/>
</dbReference>
<organism evidence="18 19">
    <name type="scientific">Agrilus planipennis</name>
    <name type="common">Emerald ash borer</name>
    <name type="synonym">Agrilus marcopoli</name>
    <dbReference type="NCBI Taxonomy" id="224129"/>
    <lineage>
        <taxon>Eukaryota</taxon>
        <taxon>Metazoa</taxon>
        <taxon>Ecdysozoa</taxon>
        <taxon>Arthropoda</taxon>
        <taxon>Hexapoda</taxon>
        <taxon>Insecta</taxon>
        <taxon>Pterygota</taxon>
        <taxon>Neoptera</taxon>
        <taxon>Endopterygota</taxon>
        <taxon>Coleoptera</taxon>
        <taxon>Polyphaga</taxon>
        <taxon>Elateriformia</taxon>
        <taxon>Buprestoidea</taxon>
        <taxon>Buprestidae</taxon>
        <taxon>Agrilinae</taxon>
        <taxon>Agrilus</taxon>
    </lineage>
</organism>
<dbReference type="FunCoup" id="A0A1W4WJ00">
    <property type="interactions" value="1225"/>
</dbReference>
<evidence type="ECO:0000256" key="8">
    <source>
        <dbReference type="ARBA" id="ARBA00022692"/>
    </source>
</evidence>
<gene>
    <name evidence="19" type="primary">LOC108733418</name>
</gene>
<evidence type="ECO:0000256" key="3">
    <source>
        <dbReference type="ARBA" id="ARBA00007152"/>
    </source>
</evidence>
<evidence type="ECO:0000256" key="6">
    <source>
        <dbReference type="ARBA" id="ARBA00022448"/>
    </source>
</evidence>
<evidence type="ECO:0000256" key="16">
    <source>
        <dbReference type="ARBA" id="ARBA00032550"/>
    </source>
</evidence>
<comment type="subcellular location">
    <subcellularLocation>
        <location evidence="2">Mitochondrion inner membrane</location>
        <topology evidence="2">Single-pass membrane protein</topology>
    </subcellularLocation>
</comment>
<evidence type="ECO:0000256" key="1">
    <source>
        <dbReference type="ARBA" id="ARBA00003195"/>
    </source>
</evidence>
<keyword evidence="14 17" id="KW-0472">Membrane</keyword>
<dbReference type="AlphaFoldDB" id="A0A1W4WJ00"/>
<evidence type="ECO:0000256" key="9">
    <source>
        <dbReference type="ARBA" id="ARBA00022792"/>
    </source>
</evidence>
<evidence type="ECO:0000256" key="5">
    <source>
        <dbReference type="ARBA" id="ARBA00015175"/>
    </source>
</evidence>
<evidence type="ECO:0000256" key="10">
    <source>
        <dbReference type="ARBA" id="ARBA00022946"/>
    </source>
</evidence>
<dbReference type="InParanoid" id="A0A1W4WJ00"/>
<evidence type="ECO:0000256" key="17">
    <source>
        <dbReference type="SAM" id="Phobius"/>
    </source>
</evidence>
<dbReference type="CTD" id="46260"/>
<evidence type="ECO:0000256" key="7">
    <source>
        <dbReference type="ARBA" id="ARBA00022660"/>
    </source>
</evidence>
<keyword evidence="7" id="KW-0679">Respiratory chain</keyword>
<dbReference type="PANTHER" id="PTHR13178">
    <property type="entry name" value="NADH-UBIQUINONE OXIDOREDUCTASE SGDH SUBUNIT"/>
    <property type="match status" value="1"/>
</dbReference>
<keyword evidence="8 17" id="KW-0812">Transmembrane</keyword>
<dbReference type="GO" id="GO:0005743">
    <property type="term" value="C:mitochondrial inner membrane"/>
    <property type="evidence" value="ECO:0007669"/>
    <property type="project" value="UniProtKB-SubCell"/>
</dbReference>
<keyword evidence="11" id="KW-0249">Electron transport</keyword>
<proteinExistence type="inferred from homology"/>
<evidence type="ECO:0000256" key="2">
    <source>
        <dbReference type="ARBA" id="ARBA00004434"/>
    </source>
</evidence>
<evidence type="ECO:0000256" key="11">
    <source>
        <dbReference type="ARBA" id="ARBA00022982"/>
    </source>
</evidence>
<dbReference type="PANTHER" id="PTHR13178:SF0">
    <property type="entry name" value="NADH DEHYDROGENASE [UBIQUINONE] 1 BETA SUBCOMPLEX SUBUNIT 5, MITOCHONDRIAL"/>
    <property type="match status" value="1"/>
</dbReference>
<evidence type="ECO:0000256" key="4">
    <source>
        <dbReference type="ARBA" id="ARBA00011533"/>
    </source>
</evidence>
<protein>
    <recommendedName>
        <fullName evidence="5">NADH dehydrogenase [ubiquinone] 1 beta subcomplex subunit 5, mitochondrial</fullName>
    </recommendedName>
    <alternativeName>
        <fullName evidence="16">Complex I-SGDH</fullName>
    </alternativeName>
    <alternativeName>
        <fullName evidence="15">NADH-ubiquinone oxidoreductase SGDH subunit</fullName>
    </alternativeName>
</protein>
<dbReference type="Pfam" id="PF09781">
    <property type="entry name" value="NDUF_B5"/>
    <property type="match status" value="1"/>
</dbReference>
<evidence type="ECO:0000256" key="15">
    <source>
        <dbReference type="ARBA" id="ARBA00032395"/>
    </source>
</evidence>
<dbReference type="InterPro" id="IPR019173">
    <property type="entry name" value="NADH_UbQ_OxRdtase_B5_su"/>
</dbReference>
<comment type="function">
    <text evidence="1">Accessory subunit of the mitochondrial membrane respiratory chain NADH dehydrogenase (Complex I), that is believed not to be involved in catalysis. Complex I functions in the transfer of electrons from NADH to the respiratory chain. The immediate electron acceptor for the enzyme is believed to be ubiquinone.</text>
</comment>
<keyword evidence="9" id="KW-0999">Mitochondrion inner membrane</keyword>